<dbReference type="eggNOG" id="ENOG502S0VR">
    <property type="taxonomic scope" value="Eukaryota"/>
</dbReference>
<reference evidence="1" key="1">
    <citation type="journal article" date="2013" name="Nat. Biotechnol.">
        <title>Draft genome sequence of chickpea (Cicer arietinum) provides a resource for trait improvement.</title>
        <authorList>
            <person name="Varshney R.K."/>
            <person name="Song C."/>
            <person name="Saxena R.K."/>
            <person name="Azam S."/>
            <person name="Yu S."/>
            <person name="Sharpe A.G."/>
            <person name="Cannon S."/>
            <person name="Baek J."/>
            <person name="Rosen B.D."/>
            <person name="Tar'an B."/>
            <person name="Millan T."/>
            <person name="Zhang X."/>
            <person name="Ramsay L.D."/>
            <person name="Iwata A."/>
            <person name="Wang Y."/>
            <person name="Nelson W."/>
            <person name="Farmer A.D."/>
            <person name="Gaur P.M."/>
            <person name="Soderlund C."/>
            <person name="Penmetsa R.V."/>
            <person name="Xu C."/>
            <person name="Bharti A.K."/>
            <person name="He W."/>
            <person name="Winter P."/>
            <person name="Zhao S."/>
            <person name="Hane J.K."/>
            <person name="Carrasquilla-Garcia N."/>
            <person name="Condie J.A."/>
            <person name="Upadhyaya H.D."/>
            <person name="Luo M.C."/>
            <person name="Thudi M."/>
            <person name="Gowda C.L."/>
            <person name="Singh N.P."/>
            <person name="Lichtenzveig J."/>
            <person name="Gali K.K."/>
            <person name="Rubio J."/>
            <person name="Nadarajan N."/>
            <person name="Dolezel J."/>
            <person name="Bansal K.C."/>
            <person name="Xu X."/>
            <person name="Edwards D."/>
            <person name="Zhang G."/>
            <person name="Kahl G."/>
            <person name="Gil J."/>
            <person name="Singh K.B."/>
            <person name="Datta S.K."/>
            <person name="Jackson S.A."/>
            <person name="Wang J."/>
            <person name="Cook D.R."/>
        </authorList>
    </citation>
    <scope>NUCLEOTIDE SEQUENCE [LARGE SCALE GENOMIC DNA]</scope>
    <source>
        <strain evidence="1">cv. CDC Frontier</strain>
    </source>
</reference>
<proteinExistence type="predicted"/>
<dbReference type="PANTHER" id="PTHR34659:SF8">
    <property type="entry name" value="(RAPE) HYPOTHETICAL PROTEIN"/>
    <property type="match status" value="1"/>
</dbReference>
<reference evidence="2 3" key="2">
    <citation type="submission" date="2025-04" db="UniProtKB">
        <authorList>
            <consortium name="RefSeq"/>
        </authorList>
    </citation>
    <scope>IDENTIFICATION</scope>
    <source>
        <tissue evidence="2 3">Etiolated seedlings</tissue>
    </source>
</reference>
<dbReference type="Proteomes" id="UP000087171">
    <property type="component" value="Chromosome Ca1"/>
</dbReference>
<accession>A0A1S2XFG7</accession>
<evidence type="ECO:0000313" key="4">
    <source>
        <dbReference type="RefSeq" id="XP_012570811.1"/>
    </source>
</evidence>
<dbReference type="InterPro" id="IPR053273">
    <property type="entry name" value="CST_Regulator"/>
</dbReference>
<dbReference type="OrthoDB" id="778244at2759"/>
<evidence type="ECO:0000313" key="1">
    <source>
        <dbReference type="Proteomes" id="UP000087171"/>
    </source>
</evidence>
<dbReference type="GeneID" id="101503655"/>
<dbReference type="RefSeq" id="XP_004487168.1">
    <property type="nucleotide sequence ID" value="XM_004487111.3"/>
</dbReference>
<dbReference type="RefSeq" id="XP_012570810.1">
    <property type="nucleotide sequence ID" value="XM_012715356.2"/>
</dbReference>
<dbReference type="PANTHER" id="PTHR34659">
    <property type="entry name" value="BNAA05G11610D PROTEIN"/>
    <property type="match status" value="1"/>
</dbReference>
<evidence type="ECO:0000313" key="3">
    <source>
        <dbReference type="RefSeq" id="XP_012570810.1"/>
    </source>
</evidence>
<dbReference type="KEGG" id="cam:101503655"/>
<evidence type="ECO:0000313" key="2">
    <source>
        <dbReference type="RefSeq" id="XP_004487168.1"/>
    </source>
</evidence>
<dbReference type="AlphaFoldDB" id="A0A1S2XFG7"/>
<dbReference type="RefSeq" id="XP_012570811.1">
    <property type="nucleotide sequence ID" value="XM_012715357.2"/>
</dbReference>
<dbReference type="GO" id="GO:0005776">
    <property type="term" value="C:autophagosome"/>
    <property type="evidence" value="ECO:0007669"/>
    <property type="project" value="TreeGrafter"/>
</dbReference>
<protein>
    <submittedName>
        <fullName evidence="2 3">Uncharacterized protein LOC101503655</fullName>
    </submittedName>
</protein>
<gene>
    <name evidence="2 3 4" type="primary">LOC101503655</name>
</gene>
<dbReference type="GO" id="GO:0006950">
    <property type="term" value="P:response to stress"/>
    <property type="evidence" value="ECO:0007669"/>
    <property type="project" value="TreeGrafter"/>
</dbReference>
<organism evidence="1 2">
    <name type="scientific">Cicer arietinum</name>
    <name type="common">Chickpea</name>
    <name type="synonym">Garbanzo</name>
    <dbReference type="NCBI Taxonomy" id="3827"/>
    <lineage>
        <taxon>Eukaryota</taxon>
        <taxon>Viridiplantae</taxon>
        <taxon>Streptophyta</taxon>
        <taxon>Embryophyta</taxon>
        <taxon>Tracheophyta</taxon>
        <taxon>Spermatophyta</taxon>
        <taxon>Magnoliopsida</taxon>
        <taxon>eudicotyledons</taxon>
        <taxon>Gunneridae</taxon>
        <taxon>Pentapetalae</taxon>
        <taxon>rosids</taxon>
        <taxon>fabids</taxon>
        <taxon>Fabales</taxon>
        <taxon>Fabaceae</taxon>
        <taxon>Papilionoideae</taxon>
        <taxon>50 kb inversion clade</taxon>
        <taxon>NPAAA clade</taxon>
        <taxon>Hologalegina</taxon>
        <taxon>IRL clade</taxon>
        <taxon>Cicereae</taxon>
        <taxon>Cicer</taxon>
    </lineage>
</organism>
<name>A0A1S2XFG7_CICAR</name>
<dbReference type="PaxDb" id="3827-XP_004487168.1"/>
<keyword evidence="1" id="KW-1185">Reference proteome</keyword>
<sequence>MMTMDATGIAWVCNIYQKFENMFLELQDTLFEETFQYIENQMEIVGESVKKFYSDVMQEILPQSSFSAPVMSVEQYTGAGLTKKSFQASREITIRAYTEQSTENSSVNHDIGNDAVYAESCGKQCVESAEVKSNLSSDENQQNMKMVASNTTTEVALSKTDTCISSQSCEIANVNQNHEATVSKTDYAEVTNFASVEDCCNESENASTEQNSNAMELVESTEENEINTSYFSSDAFEDAHELSTIGAMQLDDCSHSTITVSHPESSSLDIENFDAAMEKDHKIIHQDDELQFDETCVMITKDEYQSVPEAIVNLKTSKKKWRQPFSLSKKSARKQEYEELALLTFVEHKQKSSAADISESEWELL</sequence>
<dbReference type="GO" id="GO:0061908">
    <property type="term" value="C:phagophore"/>
    <property type="evidence" value="ECO:0007669"/>
    <property type="project" value="TreeGrafter"/>
</dbReference>